<accession>A0A0A2MEP7</accession>
<organism evidence="4 5">
    <name type="scientific">Flavobacterium rivuli WB 3.3-2 = DSM 21788</name>
    <dbReference type="NCBI Taxonomy" id="1121895"/>
    <lineage>
        <taxon>Bacteria</taxon>
        <taxon>Pseudomonadati</taxon>
        <taxon>Bacteroidota</taxon>
        <taxon>Flavobacteriia</taxon>
        <taxon>Flavobacteriales</taxon>
        <taxon>Flavobacteriaceae</taxon>
        <taxon>Flavobacterium</taxon>
    </lineage>
</organism>
<evidence type="ECO:0000256" key="1">
    <source>
        <dbReference type="ARBA" id="ARBA00022679"/>
    </source>
</evidence>
<dbReference type="Pfam" id="PF00583">
    <property type="entry name" value="Acetyltransf_1"/>
    <property type="match status" value="1"/>
</dbReference>
<keyword evidence="2" id="KW-0012">Acyltransferase</keyword>
<dbReference type="eggNOG" id="COG0456">
    <property type="taxonomic scope" value="Bacteria"/>
</dbReference>
<dbReference type="STRING" id="1121895.GCA_000378485_00134"/>
<dbReference type="PROSITE" id="PS51186">
    <property type="entry name" value="GNAT"/>
    <property type="match status" value="1"/>
</dbReference>
<dbReference type="SUPFAM" id="SSF55729">
    <property type="entry name" value="Acyl-CoA N-acyltransferases (Nat)"/>
    <property type="match status" value="1"/>
</dbReference>
<dbReference type="InterPro" id="IPR016181">
    <property type="entry name" value="Acyl_CoA_acyltransferase"/>
</dbReference>
<keyword evidence="5" id="KW-1185">Reference proteome</keyword>
<dbReference type="PANTHER" id="PTHR43420">
    <property type="entry name" value="ACETYLTRANSFERASE"/>
    <property type="match status" value="1"/>
</dbReference>
<dbReference type="Gene3D" id="3.40.630.30">
    <property type="match status" value="1"/>
</dbReference>
<reference evidence="4 5" key="1">
    <citation type="submission" date="2013-09" db="EMBL/GenBank/DDBJ databases">
        <authorList>
            <person name="Zeng Z."/>
            <person name="Chen C."/>
        </authorList>
    </citation>
    <scope>NUCLEOTIDE SEQUENCE [LARGE SCALE GENOMIC DNA]</scope>
    <source>
        <strain evidence="4 5">WB 3.3-2</strain>
    </source>
</reference>
<dbReference type="RefSeq" id="WP_020211259.1">
    <property type="nucleotide sequence ID" value="NZ_JRLX01000008.1"/>
</dbReference>
<dbReference type="OrthoDB" id="9805924at2"/>
<name>A0A0A2MEP7_9FLAO</name>
<evidence type="ECO:0000256" key="2">
    <source>
        <dbReference type="ARBA" id="ARBA00023315"/>
    </source>
</evidence>
<keyword evidence="1 4" id="KW-0808">Transferase</keyword>
<feature type="domain" description="N-acetyltransferase" evidence="3">
    <location>
        <begin position="3"/>
        <end position="143"/>
    </location>
</feature>
<dbReference type="AlphaFoldDB" id="A0A0A2MEP7"/>
<dbReference type="CDD" id="cd04301">
    <property type="entry name" value="NAT_SF"/>
    <property type="match status" value="1"/>
</dbReference>
<dbReference type="Proteomes" id="UP000030152">
    <property type="component" value="Unassembled WGS sequence"/>
</dbReference>
<gene>
    <name evidence="4" type="ORF">Q765_09055</name>
</gene>
<dbReference type="GO" id="GO:0016747">
    <property type="term" value="F:acyltransferase activity, transferring groups other than amino-acyl groups"/>
    <property type="evidence" value="ECO:0007669"/>
    <property type="project" value="InterPro"/>
</dbReference>
<evidence type="ECO:0000259" key="3">
    <source>
        <dbReference type="PROSITE" id="PS51186"/>
    </source>
</evidence>
<comment type="caution">
    <text evidence="4">The sequence shown here is derived from an EMBL/GenBank/DDBJ whole genome shotgun (WGS) entry which is preliminary data.</text>
</comment>
<proteinExistence type="predicted"/>
<dbReference type="InterPro" id="IPR000182">
    <property type="entry name" value="GNAT_dom"/>
</dbReference>
<evidence type="ECO:0000313" key="5">
    <source>
        <dbReference type="Proteomes" id="UP000030152"/>
    </source>
</evidence>
<protein>
    <submittedName>
        <fullName evidence="4">Acetyltransferase</fullName>
    </submittedName>
</protein>
<dbReference type="EMBL" id="JRLX01000008">
    <property type="protein sequence ID" value="KGO86765.1"/>
    <property type="molecule type" value="Genomic_DNA"/>
</dbReference>
<sequence length="143" mass="16257">METIIKTANTDVQIALCWKAMHLLRPMLKEENFVAMVRLLQSEGYILNYIEDNGMAVAVAGYRFRYMLLCGKMLYIDDLFTLEESRGKGYASLLLRHIDAVALSQNCKTVQLDSGAERTVAHKLYFKEGFTIGAFHFAKPVKL</sequence>
<evidence type="ECO:0000313" key="4">
    <source>
        <dbReference type="EMBL" id="KGO86765.1"/>
    </source>
</evidence>
<dbReference type="PANTHER" id="PTHR43420:SF12">
    <property type="entry name" value="N-ACETYLTRANSFERASE DOMAIN-CONTAINING PROTEIN"/>
    <property type="match status" value="1"/>
</dbReference>
<dbReference type="InterPro" id="IPR050680">
    <property type="entry name" value="YpeA/RimI_acetyltransf"/>
</dbReference>